<dbReference type="InterPro" id="IPR032675">
    <property type="entry name" value="LRR_dom_sf"/>
</dbReference>
<evidence type="ECO:0000313" key="1">
    <source>
        <dbReference type="EMBL" id="EJU02977.1"/>
    </source>
</evidence>
<organism evidence="1 2">
    <name type="scientific">Dacryopinax primogenitus (strain DJM 731)</name>
    <name type="common">Brown rot fungus</name>
    <dbReference type="NCBI Taxonomy" id="1858805"/>
    <lineage>
        <taxon>Eukaryota</taxon>
        <taxon>Fungi</taxon>
        <taxon>Dikarya</taxon>
        <taxon>Basidiomycota</taxon>
        <taxon>Agaricomycotina</taxon>
        <taxon>Dacrymycetes</taxon>
        <taxon>Dacrymycetales</taxon>
        <taxon>Dacrymycetaceae</taxon>
        <taxon>Dacryopinax</taxon>
    </lineage>
</organism>
<dbReference type="STRING" id="1858805.M5GAJ6"/>
<proteinExistence type="predicted"/>
<reference evidence="1 2" key="1">
    <citation type="journal article" date="2012" name="Science">
        <title>The Paleozoic origin of enzymatic lignin decomposition reconstructed from 31 fungal genomes.</title>
        <authorList>
            <person name="Floudas D."/>
            <person name="Binder M."/>
            <person name="Riley R."/>
            <person name="Barry K."/>
            <person name="Blanchette R.A."/>
            <person name="Henrissat B."/>
            <person name="Martinez A.T."/>
            <person name="Otillar R."/>
            <person name="Spatafora J.W."/>
            <person name="Yadav J.S."/>
            <person name="Aerts A."/>
            <person name="Benoit I."/>
            <person name="Boyd A."/>
            <person name="Carlson A."/>
            <person name="Copeland A."/>
            <person name="Coutinho P.M."/>
            <person name="de Vries R.P."/>
            <person name="Ferreira P."/>
            <person name="Findley K."/>
            <person name="Foster B."/>
            <person name="Gaskell J."/>
            <person name="Glotzer D."/>
            <person name="Gorecki P."/>
            <person name="Heitman J."/>
            <person name="Hesse C."/>
            <person name="Hori C."/>
            <person name="Igarashi K."/>
            <person name="Jurgens J.A."/>
            <person name="Kallen N."/>
            <person name="Kersten P."/>
            <person name="Kohler A."/>
            <person name="Kuees U."/>
            <person name="Kumar T.K.A."/>
            <person name="Kuo A."/>
            <person name="LaButti K."/>
            <person name="Larrondo L.F."/>
            <person name="Lindquist E."/>
            <person name="Ling A."/>
            <person name="Lombard V."/>
            <person name="Lucas S."/>
            <person name="Lundell T."/>
            <person name="Martin R."/>
            <person name="McLaughlin D.J."/>
            <person name="Morgenstern I."/>
            <person name="Morin E."/>
            <person name="Murat C."/>
            <person name="Nagy L.G."/>
            <person name="Nolan M."/>
            <person name="Ohm R.A."/>
            <person name="Patyshakuliyeva A."/>
            <person name="Rokas A."/>
            <person name="Ruiz-Duenas F.J."/>
            <person name="Sabat G."/>
            <person name="Salamov A."/>
            <person name="Samejima M."/>
            <person name="Schmutz J."/>
            <person name="Slot J.C."/>
            <person name="St John F."/>
            <person name="Stenlid J."/>
            <person name="Sun H."/>
            <person name="Sun S."/>
            <person name="Syed K."/>
            <person name="Tsang A."/>
            <person name="Wiebenga A."/>
            <person name="Young D."/>
            <person name="Pisabarro A."/>
            <person name="Eastwood D.C."/>
            <person name="Martin F."/>
            <person name="Cullen D."/>
            <person name="Grigoriev I.V."/>
            <person name="Hibbett D.S."/>
        </authorList>
    </citation>
    <scope>NUCLEOTIDE SEQUENCE [LARGE SCALE GENOMIC DNA]</scope>
    <source>
        <strain evidence="1 2">DJM-731 SS1</strain>
    </source>
</reference>
<keyword evidence="2" id="KW-1185">Reference proteome</keyword>
<dbReference type="AlphaFoldDB" id="M5GAJ6"/>
<dbReference type="GeneID" id="63683274"/>
<dbReference type="OrthoDB" id="2269034at2759"/>
<sequence>MSNVWSSLVFSTPKYLADEDFKPIHPWYGSASLRALSDMYTSNLERSKQSLLNVQMHIPEFQDSRMMINEYMHVCTNRVAVLTLEASTSNAEGMNAIVQCVTQTRETLRRLRIDIYQTTTDELGRDTMELLLLCSLPRLVEVELENMPLPLVHRPEYTAFLQCRRLHLELNPQMQYTPSRLIALLKCAPQLQRLHLVVYPQHQDQAGAEPGFHLPRMPLPELRSLTFKSTCVGRHGHTLGRLTAPKIESLSLSVFSPFDAHDEQDAYVDDLVEFITASSGPDGAPSPLKTLSVQGGILRGFDRILRVTPGLEVLTLVSAGHWSPFEEEECVAPLRRLGMPCLQPLRGNITSVVGVSSLVLCPKLQTIESLWWATPSHIRLLTTIASRRRSSGIPLTRIRMGNWPPPAAIDMPATPSEQYALEKELAREVEVLECGGYRWDWKEEGRWIKLPNVGDPQFPTVFAS</sequence>
<dbReference type="RefSeq" id="XP_040629871.1">
    <property type="nucleotide sequence ID" value="XM_040768212.1"/>
</dbReference>
<evidence type="ECO:0000313" key="2">
    <source>
        <dbReference type="Proteomes" id="UP000030653"/>
    </source>
</evidence>
<evidence type="ECO:0008006" key="3">
    <source>
        <dbReference type="Google" id="ProtNLM"/>
    </source>
</evidence>
<dbReference type="EMBL" id="JH795860">
    <property type="protein sequence ID" value="EJU02977.1"/>
    <property type="molecule type" value="Genomic_DNA"/>
</dbReference>
<dbReference type="Proteomes" id="UP000030653">
    <property type="component" value="Unassembled WGS sequence"/>
</dbReference>
<accession>M5GAJ6</accession>
<dbReference type="HOGENOM" id="CLU_030360_0_0_1"/>
<name>M5GAJ6_DACPD</name>
<dbReference type="Gene3D" id="3.80.10.10">
    <property type="entry name" value="Ribonuclease Inhibitor"/>
    <property type="match status" value="1"/>
</dbReference>
<protein>
    <recommendedName>
        <fullName evidence="3">F-box domain-containing protein</fullName>
    </recommendedName>
</protein>
<gene>
    <name evidence="1" type="ORF">DACRYDRAFT_106153</name>
</gene>